<evidence type="ECO:0000259" key="3">
    <source>
        <dbReference type="PROSITE" id="PS51737"/>
    </source>
</evidence>
<accession>A0A5C1ARN2</accession>
<dbReference type="InterPro" id="IPR011109">
    <property type="entry name" value="DNA_bind_recombinase_dom"/>
</dbReference>
<feature type="domain" description="Recombinase" evidence="3">
    <location>
        <begin position="176"/>
        <end position="292"/>
    </location>
</feature>
<evidence type="ECO:0000259" key="2">
    <source>
        <dbReference type="PROSITE" id="PS51736"/>
    </source>
</evidence>
<dbReference type="Gene3D" id="3.90.1750.20">
    <property type="entry name" value="Putative Large Serine Recombinase, Chain B, Domain 2"/>
    <property type="match status" value="1"/>
</dbReference>
<organism evidence="4 5">
    <name type="scientific">Limnoglobus roseus</name>
    <dbReference type="NCBI Taxonomy" id="2598579"/>
    <lineage>
        <taxon>Bacteria</taxon>
        <taxon>Pseudomonadati</taxon>
        <taxon>Planctomycetota</taxon>
        <taxon>Planctomycetia</taxon>
        <taxon>Gemmatales</taxon>
        <taxon>Gemmataceae</taxon>
        <taxon>Limnoglobus</taxon>
    </lineage>
</organism>
<dbReference type="InterPro" id="IPR038109">
    <property type="entry name" value="DNA_bind_recomb_sf"/>
</dbReference>
<dbReference type="Pfam" id="PF07508">
    <property type="entry name" value="Recombinase"/>
    <property type="match status" value="1"/>
</dbReference>
<dbReference type="CDD" id="cd03768">
    <property type="entry name" value="SR_ResInv"/>
    <property type="match status" value="1"/>
</dbReference>
<feature type="coiled-coil region" evidence="1">
    <location>
        <begin position="432"/>
        <end position="459"/>
    </location>
</feature>
<reference evidence="5" key="1">
    <citation type="submission" date="2019-08" db="EMBL/GenBank/DDBJ databases">
        <title>Limnoglobus roseus gen. nov., sp. nov., a novel freshwater planctomycete with a giant genome from the family Gemmataceae.</title>
        <authorList>
            <person name="Kulichevskaya I.S."/>
            <person name="Naumoff D.G."/>
            <person name="Miroshnikov K."/>
            <person name="Ivanova A."/>
            <person name="Philippov D.A."/>
            <person name="Hakobyan A."/>
            <person name="Rijpstra I.C."/>
            <person name="Sinninghe Damste J.S."/>
            <person name="Liesack W."/>
            <person name="Dedysh S.N."/>
        </authorList>
    </citation>
    <scope>NUCLEOTIDE SEQUENCE [LARGE SCALE GENOMIC DNA]</scope>
    <source>
        <strain evidence="5">PX52</strain>
    </source>
</reference>
<sequence length="530" mass="58017">MKPKPTTPAAVVKLTRCAIYTRKSSEEGLAQEFNSLDAQREAGELFVRSQGGEGWTVLPDRYDDGGFTGGNTDRPGLQRLMKDIAAGRVGVVIVYKVDRLSRSLLDFAALMQTFEAHQVGFVSVTQQFCTTTSMGRLVLNVLLSFAQFERELVSERTRDKIAATRRKGKWTGGRPVLGYTVDPDRFKLVVDPAEADRVRAIFQLYLTEGSLLPVVEELARRGWQNKAWTSRKGLVLGGKAFTRTSLYKLLTNVVYAGKVRYKAEVHPGEHAAIVDPGVWQRVQSQLAHNGRGGGGDTAARNRFGAVLKGLLQCVPCGCAMTPTHSTRGAKRYRYYVCSAAQKKGWRTCPSKAVPAEQTERFVVDQVRAVGRDPALVAGVLAEARAQDETRAADLTREERGLTTDLTSWHKELRALSGQLRPGADNGPVIARLADLQERVGSAEARAAALRRQVVEARSRVVGEDEAAAALSAFDPVWGTLSPREQGRVLALLIERIGYDGGTGKVAITFRAAGIQTLARELADKREEKRA</sequence>
<gene>
    <name evidence="4" type="ORF">PX52LOC_07783</name>
</gene>
<evidence type="ECO:0000313" key="5">
    <source>
        <dbReference type="Proteomes" id="UP000324974"/>
    </source>
</evidence>
<dbReference type="Proteomes" id="UP000324974">
    <property type="component" value="Chromosome"/>
</dbReference>
<dbReference type="Gene3D" id="3.40.50.1390">
    <property type="entry name" value="Resolvase, N-terminal catalytic domain"/>
    <property type="match status" value="1"/>
</dbReference>
<dbReference type="SMART" id="SM00857">
    <property type="entry name" value="Resolvase"/>
    <property type="match status" value="1"/>
</dbReference>
<dbReference type="PANTHER" id="PTHR30461:SF23">
    <property type="entry name" value="DNA RECOMBINASE-RELATED"/>
    <property type="match status" value="1"/>
</dbReference>
<dbReference type="AlphaFoldDB" id="A0A5C1ARN2"/>
<dbReference type="KEGG" id="lrs:PX52LOC_07783"/>
<dbReference type="SUPFAM" id="SSF53041">
    <property type="entry name" value="Resolvase-like"/>
    <property type="match status" value="1"/>
</dbReference>
<dbReference type="GO" id="GO:0003677">
    <property type="term" value="F:DNA binding"/>
    <property type="evidence" value="ECO:0007669"/>
    <property type="project" value="InterPro"/>
</dbReference>
<keyword evidence="5" id="KW-1185">Reference proteome</keyword>
<dbReference type="InterPro" id="IPR006119">
    <property type="entry name" value="Resolv_N"/>
</dbReference>
<dbReference type="PANTHER" id="PTHR30461">
    <property type="entry name" value="DNA-INVERTASE FROM LAMBDOID PROPHAGE"/>
    <property type="match status" value="1"/>
</dbReference>
<evidence type="ECO:0000313" key="4">
    <source>
        <dbReference type="EMBL" id="QEL20676.1"/>
    </source>
</evidence>
<dbReference type="RefSeq" id="WP_149114943.1">
    <property type="nucleotide sequence ID" value="NZ_CP042425.1"/>
</dbReference>
<proteinExistence type="predicted"/>
<dbReference type="EMBL" id="CP042425">
    <property type="protein sequence ID" value="QEL20676.1"/>
    <property type="molecule type" value="Genomic_DNA"/>
</dbReference>
<dbReference type="PROSITE" id="PS51737">
    <property type="entry name" value="RECOMBINASE_DNA_BIND"/>
    <property type="match status" value="1"/>
</dbReference>
<dbReference type="OrthoDB" id="266184at2"/>
<dbReference type="Pfam" id="PF00239">
    <property type="entry name" value="Resolvase"/>
    <property type="match status" value="1"/>
</dbReference>
<feature type="domain" description="Resolvase/invertase-type recombinase catalytic" evidence="2">
    <location>
        <begin position="16"/>
        <end position="168"/>
    </location>
</feature>
<dbReference type="InterPro" id="IPR036162">
    <property type="entry name" value="Resolvase-like_N_sf"/>
</dbReference>
<protein>
    <submittedName>
        <fullName evidence="4">Recombinase family protein</fullName>
    </submittedName>
</protein>
<dbReference type="Pfam" id="PF13408">
    <property type="entry name" value="Zn_ribbon_recom"/>
    <property type="match status" value="1"/>
</dbReference>
<dbReference type="InterPro" id="IPR025827">
    <property type="entry name" value="Zn_ribbon_recom_dom"/>
</dbReference>
<keyword evidence="1" id="KW-0175">Coiled coil</keyword>
<name>A0A5C1ARN2_9BACT</name>
<dbReference type="PROSITE" id="PS51736">
    <property type="entry name" value="RECOMBINASES_3"/>
    <property type="match status" value="1"/>
</dbReference>
<dbReference type="GO" id="GO:0000150">
    <property type="term" value="F:DNA strand exchange activity"/>
    <property type="evidence" value="ECO:0007669"/>
    <property type="project" value="InterPro"/>
</dbReference>
<evidence type="ECO:0000256" key="1">
    <source>
        <dbReference type="SAM" id="Coils"/>
    </source>
</evidence>
<dbReference type="InterPro" id="IPR050639">
    <property type="entry name" value="SSR_resolvase"/>
</dbReference>